<evidence type="ECO:0000259" key="2">
    <source>
        <dbReference type="Pfam" id="PF00144"/>
    </source>
</evidence>
<feature type="compositionally biased region" description="Low complexity" evidence="1">
    <location>
        <begin position="104"/>
        <end position="118"/>
    </location>
</feature>
<dbReference type="Gene3D" id="3.40.710.10">
    <property type="entry name" value="DD-peptidase/beta-lactamase superfamily"/>
    <property type="match status" value="1"/>
</dbReference>
<dbReference type="SUPFAM" id="SSF56601">
    <property type="entry name" value="beta-lactamase/transpeptidase-like"/>
    <property type="match status" value="1"/>
</dbReference>
<accession>A0AAV9QD46</accession>
<feature type="region of interest" description="Disordered" evidence="1">
    <location>
        <begin position="416"/>
        <end position="453"/>
    </location>
</feature>
<comment type="caution">
    <text evidence="3">The sequence shown here is derived from an EMBL/GenBank/DDBJ whole genome shotgun (WGS) entry which is preliminary data.</text>
</comment>
<evidence type="ECO:0000313" key="4">
    <source>
        <dbReference type="Proteomes" id="UP001345827"/>
    </source>
</evidence>
<dbReference type="AlphaFoldDB" id="A0AAV9QD46"/>
<gene>
    <name evidence="3" type="ORF">LTR25_002869</name>
</gene>
<evidence type="ECO:0000256" key="1">
    <source>
        <dbReference type="SAM" id="MobiDB-lite"/>
    </source>
</evidence>
<dbReference type="InterPro" id="IPR001466">
    <property type="entry name" value="Beta-lactam-related"/>
</dbReference>
<dbReference type="InterPro" id="IPR012338">
    <property type="entry name" value="Beta-lactam/transpept-like"/>
</dbReference>
<dbReference type="InterPro" id="IPR050789">
    <property type="entry name" value="Diverse_Enzym_Activities"/>
</dbReference>
<dbReference type="PANTHER" id="PTHR43283">
    <property type="entry name" value="BETA-LACTAMASE-RELATED"/>
    <property type="match status" value="1"/>
</dbReference>
<dbReference type="EMBL" id="JAXLQG010000004">
    <property type="protein sequence ID" value="KAK5541092.1"/>
    <property type="molecule type" value="Genomic_DNA"/>
</dbReference>
<feature type="region of interest" description="Disordered" evidence="1">
    <location>
        <begin position="104"/>
        <end position="126"/>
    </location>
</feature>
<name>A0AAV9QD46_9PEZI</name>
<proteinExistence type="predicted"/>
<feature type="domain" description="Beta-lactamase-related" evidence="2">
    <location>
        <begin position="8"/>
        <end position="389"/>
    </location>
</feature>
<dbReference type="Proteomes" id="UP001345827">
    <property type="component" value="Unassembled WGS sequence"/>
</dbReference>
<dbReference type="Pfam" id="PF00144">
    <property type="entry name" value="Beta-lactamase"/>
    <property type="match status" value="1"/>
</dbReference>
<keyword evidence="4" id="KW-1185">Reference proteome</keyword>
<sequence length="453" mass="48873">MESKLTPLFEDIVKQKKTPGIGAMLVNSEGDFLLKQTYGTTNLDDPSAAPFTADTTMQIFSCTKLITSIAALQLIEQGKLSLSDPVEKYIPRISKIQVLESFSSSPSGASASATSTSGQAEPALRAPKSKPTILQLLTHTTGFSYDFFDPLTCQYRSHTGRKPGGYSDPSDWADFETPFIADPGTKYIYGVNTDWLGAVVQQISGTKLPEYIDQHILAPLGMNDTGAYLDRLNKSKLAVHFTTEEGKLVAVPTFRTNEDPALFGGGAYLYSTMNDYAKLLATLLNKGTSPVTGKAILKPDTVKEFLFTDHLSPEVDRSLLGESGDAIPLVSSPGCFLPGLPHSKRGWSCGLLLNLEDLPYGRRRGSGGWAGLGNLYYWIDLESDVAGMVCTGVLPFFNKDVLKLFDQVERVAYGHEPATTAGSGEEAEGMMNHRAGPPPEESAMIGTSSTAKI</sequence>
<dbReference type="PANTHER" id="PTHR43283:SF3">
    <property type="entry name" value="BETA-LACTAMASE FAMILY PROTEIN (AFU_ORTHOLOGUE AFUA_5G07500)"/>
    <property type="match status" value="1"/>
</dbReference>
<reference evidence="3 4" key="1">
    <citation type="submission" date="2023-06" db="EMBL/GenBank/DDBJ databases">
        <title>Black Yeasts Isolated from many extreme environments.</title>
        <authorList>
            <person name="Coleine C."/>
            <person name="Stajich J.E."/>
            <person name="Selbmann L."/>
        </authorList>
    </citation>
    <scope>NUCLEOTIDE SEQUENCE [LARGE SCALE GENOMIC DNA]</scope>
    <source>
        <strain evidence="3 4">CCFEE 5887</strain>
    </source>
</reference>
<organism evidence="3 4">
    <name type="scientific">Vermiconidia calcicola</name>
    <dbReference type="NCBI Taxonomy" id="1690605"/>
    <lineage>
        <taxon>Eukaryota</taxon>
        <taxon>Fungi</taxon>
        <taxon>Dikarya</taxon>
        <taxon>Ascomycota</taxon>
        <taxon>Pezizomycotina</taxon>
        <taxon>Dothideomycetes</taxon>
        <taxon>Dothideomycetidae</taxon>
        <taxon>Mycosphaerellales</taxon>
        <taxon>Extremaceae</taxon>
        <taxon>Vermiconidia</taxon>
    </lineage>
</organism>
<evidence type="ECO:0000313" key="3">
    <source>
        <dbReference type="EMBL" id="KAK5541092.1"/>
    </source>
</evidence>
<protein>
    <recommendedName>
        <fullName evidence="2">Beta-lactamase-related domain-containing protein</fullName>
    </recommendedName>
</protein>